<evidence type="ECO:0000313" key="2">
    <source>
        <dbReference type="Proteomes" id="UP001620460"/>
    </source>
</evidence>
<name>A0ABW8JWY0_9GAMM</name>
<dbReference type="RefSeq" id="WP_404635300.1">
    <property type="nucleotide sequence ID" value="NZ_JADIKM010000005.1"/>
</dbReference>
<comment type="caution">
    <text evidence="1">The sequence shown here is derived from an EMBL/GenBank/DDBJ whole genome shotgun (WGS) entry which is preliminary data.</text>
</comment>
<proteinExistence type="predicted"/>
<keyword evidence="2" id="KW-1185">Reference proteome</keyword>
<reference evidence="1 2" key="1">
    <citation type="submission" date="2020-10" db="EMBL/GenBank/DDBJ databases">
        <title>Phylogeny of dyella-like bacteria.</title>
        <authorList>
            <person name="Fu J."/>
        </authorList>
    </citation>
    <scope>NUCLEOTIDE SEQUENCE [LARGE SCALE GENOMIC DNA]</scope>
    <source>
        <strain evidence="1 2">Gsoil3046</strain>
    </source>
</reference>
<organism evidence="1 2">
    <name type="scientific">Dyella ginsengisoli</name>
    <dbReference type="NCBI Taxonomy" id="363848"/>
    <lineage>
        <taxon>Bacteria</taxon>
        <taxon>Pseudomonadati</taxon>
        <taxon>Pseudomonadota</taxon>
        <taxon>Gammaproteobacteria</taxon>
        <taxon>Lysobacterales</taxon>
        <taxon>Rhodanobacteraceae</taxon>
        <taxon>Dyella</taxon>
    </lineage>
</organism>
<evidence type="ECO:0000313" key="1">
    <source>
        <dbReference type="EMBL" id="MFK2905674.1"/>
    </source>
</evidence>
<protein>
    <submittedName>
        <fullName evidence="1">Uncharacterized protein</fullName>
    </submittedName>
</protein>
<dbReference type="Proteomes" id="UP001620460">
    <property type="component" value="Unassembled WGS sequence"/>
</dbReference>
<dbReference type="EMBL" id="JADIKM010000005">
    <property type="protein sequence ID" value="MFK2905674.1"/>
    <property type="molecule type" value="Genomic_DNA"/>
</dbReference>
<gene>
    <name evidence="1" type="ORF">ISP17_17075</name>
</gene>
<sequence length="76" mass="8722">MSWEPGQAVLSASDYAEWQAWRKARKLEQQRDRRAMYARIDYYPSDEALRVIGARRGDYSSVIDALVLDSAGEVPE</sequence>
<accession>A0ABW8JWY0</accession>